<dbReference type="RefSeq" id="WP_241094355.1">
    <property type="nucleotide sequence ID" value="NZ_JADKYA010000020.1"/>
</dbReference>
<name>A0A9W4E7N9_9ACTN</name>
<reference evidence="3" key="1">
    <citation type="submission" date="2021-06" db="EMBL/GenBank/DDBJ databases">
        <authorList>
            <person name="Arsene-Ploetze F."/>
        </authorList>
    </citation>
    <scope>NUCLEOTIDE SEQUENCE</scope>
    <source>
        <strain evidence="3">SBRY1</strain>
    </source>
</reference>
<sequence length="171" mass="18475">MPFRNVVVRVMANGDRLRNGGTSTDVCHHAKAYECVQTAEVARVRLPAPMPDSHTAVADGGSVLPFDGGRYQLNGPLTVTDANVMLGTARPDCFPRMFGPDGALWLDGQAVRRQSTEPAQWIRRDTGDDHTPEQGAEGYPRLGTNRRAPGTGRADAVAVRTRRAGRGAERP</sequence>
<evidence type="ECO:0000313" key="4">
    <source>
        <dbReference type="Proteomes" id="UP001153328"/>
    </source>
</evidence>
<proteinExistence type="predicted"/>
<keyword evidence="4" id="KW-1185">Reference proteome</keyword>
<dbReference type="PANTHER" id="PTHR11365:SF23">
    <property type="entry name" value="HYPOTHETICAL 5-OXOPROLINASE (EUROFUNG)-RELATED"/>
    <property type="match status" value="1"/>
</dbReference>
<dbReference type="GO" id="GO:0005829">
    <property type="term" value="C:cytosol"/>
    <property type="evidence" value="ECO:0007669"/>
    <property type="project" value="TreeGrafter"/>
</dbReference>
<evidence type="ECO:0000259" key="2">
    <source>
        <dbReference type="Pfam" id="PF01968"/>
    </source>
</evidence>
<feature type="region of interest" description="Disordered" evidence="1">
    <location>
        <begin position="116"/>
        <end position="171"/>
    </location>
</feature>
<dbReference type="GO" id="GO:0006749">
    <property type="term" value="P:glutathione metabolic process"/>
    <property type="evidence" value="ECO:0007669"/>
    <property type="project" value="TreeGrafter"/>
</dbReference>
<dbReference type="Pfam" id="PF01968">
    <property type="entry name" value="Hydantoinase_A"/>
    <property type="match status" value="1"/>
</dbReference>
<comment type="caution">
    <text evidence="3">The sequence shown here is derived from an EMBL/GenBank/DDBJ whole genome shotgun (WGS) entry which is preliminary data.</text>
</comment>
<dbReference type="GO" id="GO:0017168">
    <property type="term" value="F:5-oxoprolinase (ATP-hydrolyzing) activity"/>
    <property type="evidence" value="ECO:0007669"/>
    <property type="project" value="TreeGrafter"/>
</dbReference>
<dbReference type="Proteomes" id="UP001153328">
    <property type="component" value="Unassembled WGS sequence"/>
</dbReference>
<evidence type="ECO:0000256" key="1">
    <source>
        <dbReference type="SAM" id="MobiDB-lite"/>
    </source>
</evidence>
<accession>A0A9W4E7N9</accession>
<feature type="compositionally biased region" description="Basic and acidic residues" evidence="1">
    <location>
        <begin position="122"/>
        <end position="132"/>
    </location>
</feature>
<dbReference type="InterPro" id="IPR045079">
    <property type="entry name" value="Oxoprolinase-like"/>
</dbReference>
<evidence type="ECO:0000313" key="3">
    <source>
        <dbReference type="EMBL" id="CAG7613713.1"/>
    </source>
</evidence>
<dbReference type="InterPro" id="IPR002821">
    <property type="entry name" value="Hydantoinase_A"/>
</dbReference>
<feature type="domain" description="Hydantoinase A/oxoprolinase" evidence="2">
    <location>
        <begin position="20"/>
        <end position="139"/>
    </location>
</feature>
<dbReference type="AlphaFoldDB" id="A0A9W4E7N9"/>
<dbReference type="EMBL" id="CAJVAX010000002">
    <property type="protein sequence ID" value="CAG7613713.1"/>
    <property type="molecule type" value="Genomic_DNA"/>
</dbReference>
<organism evidence="3 4">
    <name type="scientific">Actinacidiphila bryophytorum</name>
    <dbReference type="NCBI Taxonomy" id="1436133"/>
    <lineage>
        <taxon>Bacteria</taxon>
        <taxon>Bacillati</taxon>
        <taxon>Actinomycetota</taxon>
        <taxon>Actinomycetes</taxon>
        <taxon>Kitasatosporales</taxon>
        <taxon>Streptomycetaceae</taxon>
        <taxon>Actinacidiphila</taxon>
    </lineage>
</organism>
<protein>
    <recommendedName>
        <fullName evidence="2">Hydantoinase A/oxoprolinase domain-containing protein</fullName>
    </recommendedName>
</protein>
<dbReference type="PANTHER" id="PTHR11365">
    <property type="entry name" value="5-OXOPROLINASE RELATED"/>
    <property type="match status" value="1"/>
</dbReference>
<gene>
    <name evidence="3" type="ORF">SBRY_100196</name>
</gene>